<keyword evidence="10" id="KW-0175">Coiled coil</keyword>
<evidence type="ECO:0000259" key="11">
    <source>
        <dbReference type="Pfam" id="PF25994"/>
    </source>
</evidence>
<dbReference type="Gene3D" id="2.40.50.100">
    <property type="match status" value="1"/>
</dbReference>
<keyword evidence="14" id="KW-1185">Reference proteome</keyword>
<dbReference type="PRINTS" id="PR01490">
    <property type="entry name" value="RTXTOXIND"/>
</dbReference>
<dbReference type="Gene3D" id="2.40.30.170">
    <property type="match status" value="1"/>
</dbReference>
<evidence type="ECO:0000313" key="13">
    <source>
        <dbReference type="EMBL" id="KAB1081222.1"/>
    </source>
</evidence>
<feature type="domain" description="AprE-like long alpha-helical hairpin" evidence="11">
    <location>
        <begin position="130"/>
        <end position="320"/>
    </location>
</feature>
<evidence type="ECO:0000256" key="5">
    <source>
        <dbReference type="ARBA" id="ARBA00022519"/>
    </source>
</evidence>
<evidence type="ECO:0000256" key="6">
    <source>
        <dbReference type="ARBA" id="ARBA00022692"/>
    </source>
</evidence>
<keyword evidence="6 9" id="KW-0812">Transmembrane</keyword>
<feature type="transmembrane region" description="Helical" evidence="9">
    <location>
        <begin position="56"/>
        <end position="75"/>
    </location>
</feature>
<dbReference type="InterPro" id="IPR058781">
    <property type="entry name" value="HH_AprE-like"/>
</dbReference>
<organism evidence="13 14">
    <name type="scientific">Methylobacterium soli</name>
    <dbReference type="NCBI Taxonomy" id="553447"/>
    <lineage>
        <taxon>Bacteria</taxon>
        <taxon>Pseudomonadati</taxon>
        <taxon>Pseudomonadota</taxon>
        <taxon>Alphaproteobacteria</taxon>
        <taxon>Hyphomicrobiales</taxon>
        <taxon>Methylobacteriaceae</taxon>
        <taxon>Methylobacterium</taxon>
    </lineage>
</organism>
<evidence type="ECO:0000259" key="12">
    <source>
        <dbReference type="Pfam" id="PF26002"/>
    </source>
</evidence>
<evidence type="ECO:0000256" key="2">
    <source>
        <dbReference type="ARBA" id="ARBA00009477"/>
    </source>
</evidence>
<sequence>MKIKLPAKISLPTVATLKTAIDRIGVPSDEAANASPAVAEALRHPRRTTTWKHHAIAGYVLIFSTFGVMGAWAAVARLDRAVVSPGTITVENSRKLVQHYEGGMVREILVKEGQTVEQGEVLLRLDPVQSRASVDLFRGQLDATLVLEARLMAERDGASAPELPQEIVARRAEPLVARVISDQTNQFRERQASLKGQIELLEARITQLKTEIKGLAVEKTSVEEQVGFINQELTGLRSLREKNLIPLSRLLVMERERTRLEGVIGRSTADAAKAENGIGEAGLQITQIKQKFQEDVAGQLLEARQKVSELREKFSVAQDVLKRLDVKAPRSGVVQSLKVYTVGQVIRSGEALMEIVPNDDKLVVHVQFSPNDLETVHAGMPAEIKFPTFHSRRIPAILGNLSTVSRDRLIDETTRQPYFLGIVEISKLEIPDLMRDRLVAGMPAEVVITTGERTALSYMVSPFFEAMGRSFNEH</sequence>
<dbReference type="SUPFAM" id="SSF111369">
    <property type="entry name" value="HlyD-like secretion proteins"/>
    <property type="match status" value="1"/>
</dbReference>
<dbReference type="InterPro" id="IPR058982">
    <property type="entry name" value="Beta-barrel_AprE"/>
</dbReference>
<evidence type="ECO:0000256" key="3">
    <source>
        <dbReference type="ARBA" id="ARBA00022448"/>
    </source>
</evidence>
<dbReference type="InterPro" id="IPR010129">
    <property type="entry name" value="T1SS_HlyD"/>
</dbReference>
<evidence type="ECO:0000256" key="8">
    <source>
        <dbReference type="ARBA" id="ARBA00023136"/>
    </source>
</evidence>
<evidence type="ECO:0000313" key="14">
    <source>
        <dbReference type="Proteomes" id="UP000474159"/>
    </source>
</evidence>
<name>A0A6L3T6Z8_9HYPH</name>
<evidence type="ECO:0000256" key="1">
    <source>
        <dbReference type="ARBA" id="ARBA00004377"/>
    </source>
</evidence>
<dbReference type="Proteomes" id="UP000474159">
    <property type="component" value="Unassembled WGS sequence"/>
</dbReference>
<keyword evidence="3 9" id="KW-0813">Transport</keyword>
<dbReference type="Pfam" id="PF25994">
    <property type="entry name" value="HH_AprE"/>
    <property type="match status" value="1"/>
</dbReference>
<dbReference type="PANTHER" id="PTHR30386:SF17">
    <property type="entry name" value="ALKALINE PROTEASE SECRETION PROTEIN APRE"/>
    <property type="match status" value="1"/>
</dbReference>
<dbReference type="PANTHER" id="PTHR30386">
    <property type="entry name" value="MEMBRANE FUSION SUBUNIT OF EMRAB-TOLC MULTIDRUG EFFLUX PUMP"/>
    <property type="match status" value="1"/>
</dbReference>
<dbReference type="EMBL" id="VZZK01000002">
    <property type="protein sequence ID" value="KAB1081222.1"/>
    <property type="molecule type" value="Genomic_DNA"/>
</dbReference>
<keyword evidence="4 9" id="KW-1003">Cell membrane</keyword>
<keyword evidence="8 9" id="KW-0472">Membrane</keyword>
<comment type="subcellular location">
    <subcellularLocation>
        <location evidence="1 9">Cell inner membrane</location>
        <topology evidence="1 9">Single-pass membrane protein</topology>
    </subcellularLocation>
</comment>
<protein>
    <recommendedName>
        <fullName evidence="9">Membrane fusion protein (MFP) family protein</fullName>
    </recommendedName>
</protein>
<comment type="similarity">
    <text evidence="2 9">Belongs to the membrane fusion protein (MFP) (TC 8.A.1) family.</text>
</comment>
<comment type="caution">
    <text evidence="13">The sequence shown here is derived from an EMBL/GenBank/DDBJ whole genome shotgun (WGS) entry which is preliminary data.</text>
</comment>
<dbReference type="GO" id="GO:0005886">
    <property type="term" value="C:plasma membrane"/>
    <property type="evidence" value="ECO:0007669"/>
    <property type="project" value="UniProtKB-SubCell"/>
</dbReference>
<keyword evidence="7 9" id="KW-1133">Transmembrane helix</keyword>
<evidence type="ECO:0000256" key="10">
    <source>
        <dbReference type="SAM" id="Coils"/>
    </source>
</evidence>
<feature type="coiled-coil region" evidence="10">
    <location>
        <begin position="191"/>
        <end position="225"/>
    </location>
</feature>
<evidence type="ECO:0000256" key="9">
    <source>
        <dbReference type="RuleBase" id="RU365093"/>
    </source>
</evidence>
<dbReference type="Pfam" id="PF26002">
    <property type="entry name" value="Beta-barrel_AprE"/>
    <property type="match status" value="1"/>
</dbReference>
<reference evidence="13 14" key="1">
    <citation type="submission" date="2019-09" db="EMBL/GenBank/DDBJ databases">
        <title>YIM 48816 draft genome.</title>
        <authorList>
            <person name="Jiang L."/>
        </authorList>
    </citation>
    <scope>NUCLEOTIDE SEQUENCE [LARGE SCALE GENOMIC DNA]</scope>
    <source>
        <strain evidence="13 14">YIM 48816</strain>
    </source>
</reference>
<gene>
    <name evidence="13" type="ORF">F6X53_02635</name>
</gene>
<feature type="domain" description="AprE-like beta-barrel" evidence="12">
    <location>
        <begin position="362"/>
        <end position="451"/>
    </location>
</feature>
<dbReference type="OrthoDB" id="9810980at2"/>
<dbReference type="InterPro" id="IPR050739">
    <property type="entry name" value="MFP"/>
</dbReference>
<evidence type="ECO:0000256" key="4">
    <source>
        <dbReference type="ARBA" id="ARBA00022475"/>
    </source>
</evidence>
<dbReference type="AlphaFoldDB" id="A0A6L3T6Z8"/>
<dbReference type="RefSeq" id="WP_150996941.1">
    <property type="nucleotide sequence ID" value="NZ_BPQY01000234.1"/>
</dbReference>
<keyword evidence="5 9" id="KW-0997">Cell inner membrane</keyword>
<dbReference type="GO" id="GO:0015031">
    <property type="term" value="P:protein transport"/>
    <property type="evidence" value="ECO:0007669"/>
    <property type="project" value="InterPro"/>
</dbReference>
<dbReference type="NCBIfam" id="TIGR01843">
    <property type="entry name" value="type_I_hlyD"/>
    <property type="match status" value="1"/>
</dbReference>
<accession>A0A6L3T6Z8</accession>
<proteinExistence type="inferred from homology"/>
<evidence type="ECO:0000256" key="7">
    <source>
        <dbReference type="ARBA" id="ARBA00022989"/>
    </source>
</evidence>